<evidence type="ECO:0000256" key="2">
    <source>
        <dbReference type="ARBA" id="ARBA00023315"/>
    </source>
</evidence>
<organism evidence="4 5">
    <name type="scientific">Candidatus Gottesmanbacteria bacterium RBG_13_45_10</name>
    <dbReference type="NCBI Taxonomy" id="1798370"/>
    <lineage>
        <taxon>Bacteria</taxon>
        <taxon>Candidatus Gottesmaniibacteriota</taxon>
    </lineage>
</organism>
<keyword evidence="2" id="KW-0012">Acyltransferase</keyword>
<dbReference type="Pfam" id="PF00583">
    <property type="entry name" value="Acetyltransf_1"/>
    <property type="match status" value="1"/>
</dbReference>
<comment type="caution">
    <text evidence="4">The sequence shown here is derived from an EMBL/GenBank/DDBJ whole genome shotgun (WGS) entry which is preliminary data.</text>
</comment>
<dbReference type="InterPro" id="IPR000182">
    <property type="entry name" value="GNAT_dom"/>
</dbReference>
<dbReference type="AlphaFoldDB" id="A0A1F5ZH20"/>
<name>A0A1F5ZH20_9BACT</name>
<gene>
    <name evidence="4" type="ORF">A2Z00_01345</name>
</gene>
<dbReference type="STRING" id="1798370.A2Z00_01345"/>
<proteinExistence type="predicted"/>
<protein>
    <recommendedName>
        <fullName evidence="3">N-acetyltransferase domain-containing protein</fullName>
    </recommendedName>
</protein>
<evidence type="ECO:0000256" key="1">
    <source>
        <dbReference type="ARBA" id="ARBA00022679"/>
    </source>
</evidence>
<dbReference type="GO" id="GO:0016747">
    <property type="term" value="F:acyltransferase activity, transferring groups other than amino-acyl groups"/>
    <property type="evidence" value="ECO:0007669"/>
    <property type="project" value="InterPro"/>
</dbReference>
<sequence>MDTVLQGNQKIRNMTEDDLPQLAQWAADAFTSKETGLTWTQETMLAHLSHDFKGEHSFVMYDKTGLVGGIMAYPCKYDRGNELFLHTIVIRPDQQSQGVGKALLGWFIKYAKNQHITGIRLDAHVRLPSYAWYKQFGFQPSGWEQELLTLT</sequence>
<dbReference type="CDD" id="cd04301">
    <property type="entry name" value="NAT_SF"/>
    <property type="match status" value="1"/>
</dbReference>
<evidence type="ECO:0000313" key="4">
    <source>
        <dbReference type="EMBL" id="OGG11730.1"/>
    </source>
</evidence>
<reference evidence="4 5" key="1">
    <citation type="journal article" date="2016" name="Nat. Commun.">
        <title>Thousands of microbial genomes shed light on interconnected biogeochemical processes in an aquifer system.</title>
        <authorList>
            <person name="Anantharaman K."/>
            <person name="Brown C.T."/>
            <person name="Hug L.A."/>
            <person name="Sharon I."/>
            <person name="Castelle C.J."/>
            <person name="Probst A.J."/>
            <person name="Thomas B.C."/>
            <person name="Singh A."/>
            <person name="Wilkins M.J."/>
            <person name="Karaoz U."/>
            <person name="Brodie E.L."/>
            <person name="Williams K.H."/>
            <person name="Hubbard S.S."/>
            <person name="Banfield J.F."/>
        </authorList>
    </citation>
    <scope>NUCLEOTIDE SEQUENCE [LARGE SCALE GENOMIC DNA]</scope>
</reference>
<accession>A0A1F5ZH20</accession>
<evidence type="ECO:0000313" key="5">
    <source>
        <dbReference type="Proteomes" id="UP000177268"/>
    </source>
</evidence>
<dbReference type="PANTHER" id="PTHR43877">
    <property type="entry name" value="AMINOALKYLPHOSPHONATE N-ACETYLTRANSFERASE-RELATED-RELATED"/>
    <property type="match status" value="1"/>
</dbReference>
<keyword evidence="1" id="KW-0808">Transferase</keyword>
<dbReference type="PANTHER" id="PTHR43877:SF2">
    <property type="entry name" value="AMINOALKYLPHOSPHONATE N-ACETYLTRANSFERASE-RELATED"/>
    <property type="match status" value="1"/>
</dbReference>
<evidence type="ECO:0000259" key="3">
    <source>
        <dbReference type="PROSITE" id="PS51186"/>
    </source>
</evidence>
<dbReference type="InterPro" id="IPR050832">
    <property type="entry name" value="Bact_Acetyltransf"/>
</dbReference>
<dbReference type="SUPFAM" id="SSF55729">
    <property type="entry name" value="Acyl-CoA N-acyltransferases (Nat)"/>
    <property type="match status" value="1"/>
</dbReference>
<feature type="domain" description="N-acetyltransferase" evidence="3">
    <location>
        <begin position="9"/>
        <end position="151"/>
    </location>
</feature>
<dbReference type="Proteomes" id="UP000177268">
    <property type="component" value="Unassembled WGS sequence"/>
</dbReference>
<dbReference type="Gene3D" id="3.40.630.30">
    <property type="match status" value="1"/>
</dbReference>
<dbReference type="PROSITE" id="PS51186">
    <property type="entry name" value="GNAT"/>
    <property type="match status" value="1"/>
</dbReference>
<dbReference type="EMBL" id="MFIZ01000017">
    <property type="protein sequence ID" value="OGG11730.1"/>
    <property type="molecule type" value="Genomic_DNA"/>
</dbReference>
<dbReference type="InterPro" id="IPR016181">
    <property type="entry name" value="Acyl_CoA_acyltransferase"/>
</dbReference>